<feature type="compositionally biased region" description="Basic and acidic residues" evidence="1">
    <location>
        <begin position="227"/>
        <end position="262"/>
    </location>
</feature>
<protein>
    <recommendedName>
        <fullName evidence="4">Chromatin target of PRMT1 protein C-terminal domain-containing protein</fullName>
    </recommendedName>
</protein>
<dbReference type="AlphaFoldDB" id="A0A166ANZ5"/>
<evidence type="ECO:0000313" key="3">
    <source>
        <dbReference type="Proteomes" id="UP000076798"/>
    </source>
</evidence>
<evidence type="ECO:0000313" key="2">
    <source>
        <dbReference type="EMBL" id="KZT35526.1"/>
    </source>
</evidence>
<dbReference type="InterPro" id="IPR019416">
    <property type="entry name" value="NCBP3"/>
</dbReference>
<dbReference type="GO" id="GO:0003729">
    <property type="term" value="F:mRNA binding"/>
    <property type="evidence" value="ECO:0007669"/>
    <property type="project" value="InterPro"/>
</dbReference>
<feature type="region of interest" description="Disordered" evidence="1">
    <location>
        <begin position="189"/>
        <end position="333"/>
    </location>
</feature>
<organism evidence="2 3">
    <name type="scientific">Sistotremastrum suecicum HHB10207 ss-3</name>
    <dbReference type="NCBI Taxonomy" id="1314776"/>
    <lineage>
        <taxon>Eukaryota</taxon>
        <taxon>Fungi</taxon>
        <taxon>Dikarya</taxon>
        <taxon>Basidiomycota</taxon>
        <taxon>Agaricomycotina</taxon>
        <taxon>Agaricomycetes</taxon>
        <taxon>Sistotremastrales</taxon>
        <taxon>Sistotremastraceae</taxon>
        <taxon>Sistotremastrum</taxon>
    </lineage>
</organism>
<evidence type="ECO:0000256" key="1">
    <source>
        <dbReference type="SAM" id="MobiDB-lite"/>
    </source>
</evidence>
<accession>A0A166ANZ5</accession>
<keyword evidence="3" id="KW-1185">Reference proteome</keyword>
<feature type="compositionally biased region" description="Basic and acidic residues" evidence="1">
    <location>
        <begin position="282"/>
        <end position="294"/>
    </location>
</feature>
<dbReference type="EMBL" id="KV428136">
    <property type="protein sequence ID" value="KZT35526.1"/>
    <property type="molecule type" value="Genomic_DNA"/>
</dbReference>
<feature type="compositionally biased region" description="Basic and acidic residues" evidence="1">
    <location>
        <begin position="305"/>
        <end position="319"/>
    </location>
</feature>
<feature type="compositionally biased region" description="Basic and acidic residues" evidence="1">
    <location>
        <begin position="189"/>
        <end position="215"/>
    </location>
</feature>
<reference evidence="2 3" key="1">
    <citation type="journal article" date="2016" name="Mol. Biol. Evol.">
        <title>Comparative Genomics of Early-Diverging Mushroom-Forming Fungi Provides Insights into the Origins of Lignocellulose Decay Capabilities.</title>
        <authorList>
            <person name="Nagy L.G."/>
            <person name="Riley R."/>
            <person name="Tritt A."/>
            <person name="Adam C."/>
            <person name="Daum C."/>
            <person name="Floudas D."/>
            <person name="Sun H."/>
            <person name="Yadav J.S."/>
            <person name="Pangilinan J."/>
            <person name="Larsson K.H."/>
            <person name="Matsuura K."/>
            <person name="Barry K."/>
            <person name="Labutti K."/>
            <person name="Kuo R."/>
            <person name="Ohm R.A."/>
            <person name="Bhattacharya S.S."/>
            <person name="Shirouzu T."/>
            <person name="Yoshinaga Y."/>
            <person name="Martin F.M."/>
            <person name="Grigoriev I.V."/>
            <person name="Hibbett D.S."/>
        </authorList>
    </citation>
    <scope>NUCLEOTIDE SEQUENCE [LARGE SCALE GENOMIC DNA]</scope>
    <source>
        <strain evidence="2 3">HHB10207 ss-3</strain>
    </source>
</reference>
<dbReference type="OrthoDB" id="422106at2759"/>
<dbReference type="Proteomes" id="UP000076798">
    <property type="component" value="Unassembled WGS sequence"/>
</dbReference>
<dbReference type="GO" id="GO:0000340">
    <property type="term" value="F:RNA 7-methylguanosine cap binding"/>
    <property type="evidence" value="ECO:0007669"/>
    <property type="project" value="InterPro"/>
</dbReference>
<name>A0A166ANZ5_9AGAM</name>
<gene>
    <name evidence="2" type="ORF">SISSUDRAFT_1051243</name>
</gene>
<proteinExistence type="predicted"/>
<sequence>MDVSLETTNQEITDQVLSYDEIPYDDQIAPLPALRDRLGGKVYVPPTVKSTKRKHGADDQADEEADIEIPTGDDVYRTNALLITGHPISLLATKSIFSYVEHFDARPSALEWVNDQTLVLVYPSTARARAAQRTLRKSIAEEEDAEGHVTAKPVPVDLWPLEERVQNGLGLDKKSGMKGRIKMRKARFDDVKKKGAKESSEFYRKHGEHAGKDEADVALARKRRRREGSDEGGSKRARLDAELDAIRDGGDDPEVDAQRAVEDEMDAFLDDAPPDALPPRSLLERTGPRTDRPRAPLPRRGRRNQGRDEDHGRQKKTQEELDAELDAFLNQRD</sequence>
<feature type="compositionally biased region" description="Acidic residues" evidence="1">
    <location>
        <begin position="263"/>
        <end position="273"/>
    </location>
</feature>
<evidence type="ECO:0008006" key="4">
    <source>
        <dbReference type="Google" id="ProtNLM"/>
    </source>
</evidence>
<dbReference type="Pfam" id="PF10309">
    <property type="entry name" value="NCBP3"/>
    <property type="match status" value="1"/>
</dbReference>